<dbReference type="InterPro" id="IPR008756">
    <property type="entry name" value="Peptidase_M56"/>
</dbReference>
<dbReference type="PANTHER" id="PTHR33446">
    <property type="entry name" value="PROTEIN TONB-RELATED"/>
    <property type="match status" value="1"/>
</dbReference>
<evidence type="ECO:0000256" key="8">
    <source>
        <dbReference type="ARBA" id="ARBA00022989"/>
    </source>
</evidence>
<evidence type="ECO:0000256" key="4">
    <source>
        <dbReference type="ARBA" id="ARBA00022475"/>
    </source>
</evidence>
<dbReference type="SUPFAM" id="SSF56935">
    <property type="entry name" value="Porins"/>
    <property type="match status" value="1"/>
</dbReference>
<dbReference type="GO" id="GO:0098797">
    <property type="term" value="C:plasma membrane protein complex"/>
    <property type="evidence" value="ECO:0007669"/>
    <property type="project" value="TreeGrafter"/>
</dbReference>
<comment type="similarity">
    <text evidence="10">Belongs to the TonB-dependent receptor family.</text>
</comment>
<evidence type="ECO:0000256" key="2">
    <source>
        <dbReference type="ARBA" id="ARBA00006555"/>
    </source>
</evidence>
<evidence type="ECO:0000256" key="5">
    <source>
        <dbReference type="ARBA" id="ARBA00022519"/>
    </source>
</evidence>
<dbReference type="SUPFAM" id="SSF49464">
    <property type="entry name" value="Carboxypeptidase regulatory domain-like"/>
    <property type="match status" value="1"/>
</dbReference>
<evidence type="ECO:0000256" key="6">
    <source>
        <dbReference type="ARBA" id="ARBA00022692"/>
    </source>
</evidence>
<dbReference type="SUPFAM" id="SSF74653">
    <property type="entry name" value="TolA/TonB C-terminal domain"/>
    <property type="match status" value="1"/>
</dbReference>
<dbReference type="InterPro" id="IPR006260">
    <property type="entry name" value="TonB/TolA_C"/>
</dbReference>
<feature type="transmembrane region" description="Helical" evidence="11">
    <location>
        <begin position="88"/>
        <end position="113"/>
    </location>
</feature>
<keyword evidence="9 10" id="KW-0472">Membrane</keyword>
<dbReference type="Gene3D" id="2.170.130.10">
    <property type="entry name" value="TonB-dependent receptor, plug domain"/>
    <property type="match status" value="1"/>
</dbReference>
<comment type="caution">
    <text evidence="13">The sequence shown here is derived from an EMBL/GenBank/DDBJ whole genome shotgun (WGS) entry which is preliminary data.</text>
</comment>
<keyword evidence="10" id="KW-1134">Transmembrane beta strand</keyword>
<evidence type="ECO:0000259" key="12">
    <source>
        <dbReference type="PROSITE" id="PS52015"/>
    </source>
</evidence>
<proteinExistence type="inferred from homology"/>
<keyword evidence="3 10" id="KW-0813">Transport</keyword>
<feature type="transmembrane region" description="Helical" evidence="11">
    <location>
        <begin position="37"/>
        <end position="57"/>
    </location>
</feature>
<evidence type="ECO:0000313" key="13">
    <source>
        <dbReference type="EMBL" id="MBE6266831.1"/>
    </source>
</evidence>
<dbReference type="GO" id="GO:0055085">
    <property type="term" value="P:transmembrane transport"/>
    <property type="evidence" value="ECO:0007669"/>
    <property type="project" value="InterPro"/>
</dbReference>
<dbReference type="Pfam" id="PF13715">
    <property type="entry name" value="CarbopepD_reg_2"/>
    <property type="match status" value="1"/>
</dbReference>
<name>A0A928BUF1_XYLRU</name>
<dbReference type="NCBIfam" id="TIGR01352">
    <property type="entry name" value="tonB_Cterm"/>
    <property type="match status" value="1"/>
</dbReference>
<feature type="transmembrane region" description="Helical" evidence="11">
    <location>
        <begin position="6"/>
        <end position="25"/>
    </location>
</feature>
<dbReference type="Pfam" id="PF03544">
    <property type="entry name" value="TonB_C"/>
    <property type="match status" value="1"/>
</dbReference>
<dbReference type="PROSITE" id="PS52016">
    <property type="entry name" value="TONB_DEPENDENT_REC_3"/>
    <property type="match status" value="1"/>
</dbReference>
<feature type="domain" description="TonB C-terminal" evidence="12">
    <location>
        <begin position="437"/>
        <end position="533"/>
    </location>
</feature>
<dbReference type="EMBL" id="SUYD01000012">
    <property type="protein sequence ID" value="MBE6266831.1"/>
    <property type="molecule type" value="Genomic_DNA"/>
</dbReference>
<dbReference type="Pfam" id="PF05569">
    <property type="entry name" value="Peptidase_M56"/>
    <property type="match status" value="1"/>
</dbReference>
<keyword evidence="6 10" id="KW-0812">Transmembrane</keyword>
<dbReference type="PROSITE" id="PS52015">
    <property type="entry name" value="TONB_CTD"/>
    <property type="match status" value="1"/>
</dbReference>
<keyword evidence="10" id="KW-0998">Cell outer membrane</keyword>
<dbReference type="AlphaFoldDB" id="A0A928BUF1"/>
<gene>
    <name evidence="13" type="ORF">E7102_10230</name>
</gene>
<dbReference type="GO" id="GO:0009279">
    <property type="term" value="C:cell outer membrane"/>
    <property type="evidence" value="ECO:0007669"/>
    <property type="project" value="UniProtKB-SubCell"/>
</dbReference>
<sequence>MIEFLTYDLKVAVLLAVFYMFYRLFLSRETFHRVNRIVLLLTAVASFLLPLCVITMHETVTMEMPQMTLDDLDVYVADVPLQEPQTPLWLILLPILFVIGMLVTLGHTLWSLFRIVSLISKSEKHPQDDGTIICVTGNADMAPFSWMIFIVMNRSDYEERNSAILTHERGHIRLHHSWDLLLVDTLTSLQWFNPAIWMLRSDLRAIHEYEADGVVLSKGINARQYQYLLITKAASIGGYSLANGISHSTLKNRINMMLHTQSPRRSLLKLLALLPIVAITLAVNAETVTDYVYNEPQTPVKKGNKAGTINLGAGKTIVVEKADNAKAEDALPADLEKFTISGTVYDGSAAQKTPIIGAIVKIAGSKKGTVTDMDGNFRLEVTAGDRIEVIYMGFETFTIGVSKTFSERNDYKIMLRKEGADPNKPYDVVEKMPQFPGGTGKLFEFLSKNVKYPAEAENNDVQGRVIVTFVVEKDGEISNAKVVKSIHPALDAEALRVINSMPNWTPGMQNGEAVRVKYTVPVTFRLQGKDSNIGDAKSELGRGANVLAEMVVVGFGKQDDAASAKQPLFVVDGVAMDYEKVRGINPDNISGMEILKDKAAIEKYGEKAKNGVVVIHTKKK</sequence>
<dbReference type="PANTHER" id="PTHR33446:SF2">
    <property type="entry name" value="PROTEIN TONB"/>
    <property type="match status" value="1"/>
</dbReference>
<dbReference type="GO" id="GO:0031992">
    <property type="term" value="F:energy transducer activity"/>
    <property type="evidence" value="ECO:0007669"/>
    <property type="project" value="TreeGrafter"/>
</dbReference>
<dbReference type="InterPro" id="IPR051045">
    <property type="entry name" value="TonB-dependent_transducer"/>
</dbReference>
<dbReference type="InterPro" id="IPR008969">
    <property type="entry name" value="CarboxyPept-like_regulatory"/>
</dbReference>
<keyword evidence="7" id="KW-0653">Protein transport</keyword>
<dbReference type="CDD" id="cd07341">
    <property type="entry name" value="M56_BlaR1_MecR1_like"/>
    <property type="match status" value="1"/>
</dbReference>
<comment type="subcellular location">
    <subcellularLocation>
        <location evidence="1">Cell inner membrane</location>
        <topology evidence="1">Single-pass membrane protein</topology>
        <orientation evidence="1">Periplasmic side</orientation>
    </subcellularLocation>
    <subcellularLocation>
        <location evidence="10">Cell outer membrane</location>
        <topology evidence="10">Multi-pass membrane protein</topology>
    </subcellularLocation>
</comment>
<dbReference type="FunFam" id="3.30.1150.10:FF:000002">
    <property type="entry name" value="Energy transducer TonB"/>
    <property type="match status" value="1"/>
</dbReference>
<evidence type="ECO:0000256" key="9">
    <source>
        <dbReference type="ARBA" id="ARBA00023136"/>
    </source>
</evidence>
<organism evidence="13 14">
    <name type="scientific">Xylanibacter ruminicola</name>
    <name type="common">Prevotella ruminicola</name>
    <dbReference type="NCBI Taxonomy" id="839"/>
    <lineage>
        <taxon>Bacteria</taxon>
        <taxon>Pseudomonadati</taxon>
        <taxon>Bacteroidota</taxon>
        <taxon>Bacteroidia</taxon>
        <taxon>Bacteroidales</taxon>
        <taxon>Prevotellaceae</taxon>
        <taxon>Xylanibacter</taxon>
    </lineage>
</organism>
<evidence type="ECO:0000313" key="14">
    <source>
        <dbReference type="Proteomes" id="UP000763088"/>
    </source>
</evidence>
<evidence type="ECO:0000256" key="7">
    <source>
        <dbReference type="ARBA" id="ARBA00022927"/>
    </source>
</evidence>
<evidence type="ECO:0000256" key="3">
    <source>
        <dbReference type="ARBA" id="ARBA00022448"/>
    </source>
</evidence>
<keyword evidence="4" id="KW-1003">Cell membrane</keyword>
<protein>
    <submittedName>
        <fullName evidence="13">TonB family protein</fullName>
    </submittedName>
</protein>
<reference evidence="13" key="1">
    <citation type="submission" date="2019-04" db="EMBL/GenBank/DDBJ databases">
        <title>Evolution of Biomass-Degrading Anaerobic Consortia Revealed by Metagenomics.</title>
        <authorList>
            <person name="Peng X."/>
        </authorList>
    </citation>
    <scope>NUCLEOTIDE SEQUENCE</scope>
    <source>
        <strain evidence="13">SIG141</strain>
    </source>
</reference>
<dbReference type="Gene3D" id="2.60.40.1120">
    <property type="entry name" value="Carboxypeptidase-like, regulatory domain"/>
    <property type="match status" value="1"/>
</dbReference>
<evidence type="ECO:0000256" key="10">
    <source>
        <dbReference type="PROSITE-ProRule" id="PRU01360"/>
    </source>
</evidence>
<evidence type="ECO:0000256" key="11">
    <source>
        <dbReference type="SAM" id="Phobius"/>
    </source>
</evidence>
<keyword evidence="8 11" id="KW-1133">Transmembrane helix</keyword>
<evidence type="ECO:0000256" key="1">
    <source>
        <dbReference type="ARBA" id="ARBA00004383"/>
    </source>
</evidence>
<accession>A0A928BUF1</accession>
<dbReference type="InterPro" id="IPR037682">
    <property type="entry name" value="TonB_C"/>
</dbReference>
<dbReference type="Proteomes" id="UP000763088">
    <property type="component" value="Unassembled WGS sequence"/>
</dbReference>
<dbReference type="GO" id="GO:0015031">
    <property type="term" value="P:protein transport"/>
    <property type="evidence" value="ECO:0007669"/>
    <property type="project" value="UniProtKB-KW"/>
</dbReference>
<dbReference type="InterPro" id="IPR039426">
    <property type="entry name" value="TonB-dep_rcpt-like"/>
</dbReference>
<dbReference type="InterPro" id="IPR037066">
    <property type="entry name" value="Plug_dom_sf"/>
</dbReference>
<dbReference type="Gene3D" id="3.30.1150.10">
    <property type="match status" value="1"/>
</dbReference>
<comment type="similarity">
    <text evidence="2">Belongs to the TonB family.</text>
</comment>
<keyword evidence="5" id="KW-0997">Cell inner membrane</keyword>